<dbReference type="Gene3D" id="3.40.50.720">
    <property type="entry name" value="NAD(P)-binding Rossmann-like Domain"/>
    <property type="match status" value="1"/>
</dbReference>
<feature type="domain" description="GFO/IDH/MocA-like oxidoreductase" evidence="2">
    <location>
        <begin position="128"/>
        <end position="248"/>
    </location>
</feature>
<reference evidence="3 4" key="1">
    <citation type="submission" date="2016-10" db="EMBL/GenBank/DDBJ databases">
        <authorList>
            <person name="de Groot N.N."/>
        </authorList>
    </citation>
    <scope>NUCLEOTIDE SEQUENCE [LARGE SCALE GENOMIC DNA]</scope>
    <source>
        <strain evidence="3 4">MT12</strain>
    </source>
</reference>
<evidence type="ECO:0000259" key="1">
    <source>
        <dbReference type="Pfam" id="PF01408"/>
    </source>
</evidence>
<dbReference type="SUPFAM" id="SSF55347">
    <property type="entry name" value="Glyceraldehyde-3-phosphate dehydrogenase-like, C-terminal domain"/>
    <property type="match status" value="1"/>
</dbReference>
<dbReference type="PANTHER" id="PTHR43377:SF1">
    <property type="entry name" value="BILIVERDIN REDUCTASE A"/>
    <property type="match status" value="1"/>
</dbReference>
<dbReference type="Gene3D" id="3.30.360.10">
    <property type="entry name" value="Dihydrodipicolinate Reductase, domain 2"/>
    <property type="match status" value="1"/>
</dbReference>
<dbReference type="InterPro" id="IPR036291">
    <property type="entry name" value="NAD(P)-bd_dom_sf"/>
</dbReference>
<dbReference type="InterPro" id="IPR055170">
    <property type="entry name" value="GFO_IDH_MocA-like_dom"/>
</dbReference>
<dbReference type="PANTHER" id="PTHR43377">
    <property type="entry name" value="BILIVERDIN REDUCTASE A"/>
    <property type="match status" value="1"/>
</dbReference>
<evidence type="ECO:0000259" key="2">
    <source>
        <dbReference type="Pfam" id="PF22725"/>
    </source>
</evidence>
<dbReference type="OrthoDB" id="9792935at2"/>
<protein>
    <submittedName>
        <fullName evidence="3">Predicted dehydrogenase</fullName>
    </submittedName>
</protein>
<dbReference type="RefSeq" id="WP_092119727.1">
    <property type="nucleotide sequence ID" value="NZ_FNTH01000001.1"/>
</dbReference>
<dbReference type="SUPFAM" id="SSF51735">
    <property type="entry name" value="NAD(P)-binding Rossmann-fold domains"/>
    <property type="match status" value="1"/>
</dbReference>
<dbReference type="InterPro" id="IPR051450">
    <property type="entry name" value="Gfo/Idh/MocA_Oxidoreductases"/>
</dbReference>
<feature type="domain" description="Gfo/Idh/MocA-like oxidoreductase N-terminal" evidence="1">
    <location>
        <begin position="2"/>
        <end position="120"/>
    </location>
</feature>
<dbReference type="AlphaFoldDB" id="A0A1H5AH07"/>
<dbReference type="InterPro" id="IPR000683">
    <property type="entry name" value="Gfo/Idh/MocA-like_OxRdtase_N"/>
</dbReference>
<evidence type="ECO:0000313" key="3">
    <source>
        <dbReference type="EMBL" id="SED41355.1"/>
    </source>
</evidence>
<gene>
    <name evidence="3" type="ORF">SAMN05444164_4684</name>
</gene>
<name>A0A1H5AH07_9BRAD</name>
<dbReference type="GO" id="GO:0000166">
    <property type="term" value="F:nucleotide binding"/>
    <property type="evidence" value="ECO:0007669"/>
    <property type="project" value="InterPro"/>
</dbReference>
<organism evidence="3 4">
    <name type="scientific">Bradyrhizobium erythrophlei</name>
    <dbReference type="NCBI Taxonomy" id="1437360"/>
    <lineage>
        <taxon>Bacteria</taxon>
        <taxon>Pseudomonadati</taxon>
        <taxon>Pseudomonadota</taxon>
        <taxon>Alphaproteobacteria</taxon>
        <taxon>Hyphomicrobiales</taxon>
        <taxon>Nitrobacteraceae</taxon>
        <taxon>Bradyrhizobium</taxon>
    </lineage>
</organism>
<dbReference type="Pfam" id="PF22725">
    <property type="entry name" value="GFO_IDH_MocA_C3"/>
    <property type="match status" value="1"/>
</dbReference>
<accession>A0A1H5AH07</accession>
<dbReference type="Proteomes" id="UP000198992">
    <property type="component" value="Unassembled WGS sequence"/>
</dbReference>
<evidence type="ECO:0000313" key="4">
    <source>
        <dbReference type="Proteomes" id="UP000198992"/>
    </source>
</evidence>
<proteinExistence type="predicted"/>
<dbReference type="Pfam" id="PF01408">
    <property type="entry name" value="GFO_IDH_MocA"/>
    <property type="match status" value="1"/>
</dbReference>
<dbReference type="EMBL" id="FNTH01000001">
    <property type="protein sequence ID" value="SED41355.1"/>
    <property type="molecule type" value="Genomic_DNA"/>
</dbReference>
<sequence length="326" mass="34268">MINCAIAGLGRWGRALVEAAQSEPRLRIVRAVEPDISAAASFCAAHGLSPAASLEAVLAEPDIDAVLLATPHSLHRSQVIAAAAAGKQVFCEKPLALKRSDAAEMFAACRNAGVLLAVGHNRRFWPSMQALRAIVASGELGTVLHVEGHNSNENSQGITQGWRLSPEESPGGGLTGAGLHVLDGFVSLLGPARQVYARLSEREAGPPPLDTATLAIEFVNGVSATLATVRATPFYWRVHVFGTKGSAEVLDEGTMVLRKSGEAPATTRYPAVNTLTAELSAFADAVERRQPFPVPEADVLATLAAFEAALQSMQSGHPVACHMAYQ</sequence>